<gene>
    <name evidence="6" type="primary">tadA</name>
    <name evidence="8" type="ORF">SAMN02745704_01113</name>
</gene>
<dbReference type="InterPro" id="IPR028883">
    <property type="entry name" value="tRNA_aden_deaminase"/>
</dbReference>
<evidence type="ECO:0000256" key="6">
    <source>
        <dbReference type="HAMAP-Rule" id="MF_00972"/>
    </source>
</evidence>
<accession>A0A1T4WLU1</accession>
<feature type="domain" description="CMP/dCMP-type deaminase" evidence="7">
    <location>
        <begin position="16"/>
        <end position="137"/>
    </location>
</feature>
<dbReference type="GO" id="GO:0002100">
    <property type="term" value="P:tRNA wobble adenosine to inosine editing"/>
    <property type="evidence" value="ECO:0007669"/>
    <property type="project" value="UniProtKB-UniRule"/>
</dbReference>
<dbReference type="EMBL" id="FUYC01000003">
    <property type="protein sequence ID" value="SKA78302.1"/>
    <property type="molecule type" value="Genomic_DNA"/>
</dbReference>
<organism evidence="8 9">
    <name type="scientific">Paucidesulfovibrio gracilis DSM 16080</name>
    <dbReference type="NCBI Taxonomy" id="1121449"/>
    <lineage>
        <taxon>Bacteria</taxon>
        <taxon>Pseudomonadati</taxon>
        <taxon>Thermodesulfobacteriota</taxon>
        <taxon>Desulfovibrionia</taxon>
        <taxon>Desulfovibrionales</taxon>
        <taxon>Desulfovibrionaceae</taxon>
        <taxon>Paucidesulfovibrio</taxon>
    </lineage>
</organism>
<dbReference type="EC" id="3.5.4.33" evidence="6"/>
<name>A0A1T4WLU1_9BACT</name>
<feature type="binding site" evidence="6">
    <location>
        <position position="102"/>
    </location>
    <ligand>
        <name>Zn(2+)</name>
        <dbReference type="ChEBI" id="CHEBI:29105"/>
        <note>catalytic</note>
    </ligand>
</feature>
<dbReference type="InterPro" id="IPR002125">
    <property type="entry name" value="CMP_dCMP_dom"/>
</dbReference>
<keyword evidence="1 6" id="KW-0819">tRNA processing</keyword>
<dbReference type="GO" id="GO:0008270">
    <property type="term" value="F:zinc ion binding"/>
    <property type="evidence" value="ECO:0007669"/>
    <property type="project" value="UniProtKB-UniRule"/>
</dbReference>
<evidence type="ECO:0000256" key="4">
    <source>
        <dbReference type="ARBA" id="ARBA00022833"/>
    </source>
</evidence>
<keyword evidence="2 6" id="KW-0479">Metal-binding</keyword>
<feature type="binding site" evidence="6">
    <location>
        <position position="99"/>
    </location>
    <ligand>
        <name>Zn(2+)</name>
        <dbReference type="ChEBI" id="CHEBI:29105"/>
        <note>catalytic</note>
    </ligand>
</feature>
<evidence type="ECO:0000313" key="8">
    <source>
        <dbReference type="EMBL" id="SKA78302.1"/>
    </source>
</evidence>
<comment type="subunit">
    <text evidence="6">Homodimer.</text>
</comment>
<comment type="cofactor">
    <cofactor evidence="6">
        <name>Zn(2+)</name>
        <dbReference type="ChEBI" id="CHEBI:29105"/>
    </cofactor>
    <text evidence="6">Binds 1 zinc ion per subunit.</text>
</comment>
<dbReference type="GO" id="GO:0052717">
    <property type="term" value="F:tRNA-specific adenosine-34 deaminase activity"/>
    <property type="evidence" value="ECO:0007669"/>
    <property type="project" value="UniProtKB-UniRule"/>
</dbReference>
<evidence type="ECO:0000256" key="3">
    <source>
        <dbReference type="ARBA" id="ARBA00022801"/>
    </source>
</evidence>
<dbReference type="CDD" id="cd01285">
    <property type="entry name" value="nucleoside_deaminase"/>
    <property type="match status" value="1"/>
</dbReference>
<evidence type="ECO:0000256" key="5">
    <source>
        <dbReference type="ARBA" id="ARBA00048045"/>
    </source>
</evidence>
<protein>
    <recommendedName>
        <fullName evidence="6">tRNA-specific adenosine deaminase</fullName>
        <ecNumber evidence="6">3.5.4.33</ecNumber>
    </recommendedName>
</protein>
<dbReference type="PANTHER" id="PTHR11079:SF179">
    <property type="entry name" value="TRNA(ADENINE(34)) DEAMINASE, CHLOROPLASTIC"/>
    <property type="match status" value="1"/>
</dbReference>
<proteinExistence type="inferred from homology"/>
<feature type="binding site" evidence="6">
    <location>
        <position position="69"/>
    </location>
    <ligand>
        <name>Zn(2+)</name>
        <dbReference type="ChEBI" id="CHEBI:29105"/>
        <note>catalytic</note>
    </ligand>
</feature>
<dbReference type="SUPFAM" id="SSF53927">
    <property type="entry name" value="Cytidine deaminase-like"/>
    <property type="match status" value="1"/>
</dbReference>
<dbReference type="STRING" id="1121449.SAMN02745704_01113"/>
<evidence type="ECO:0000259" key="7">
    <source>
        <dbReference type="PROSITE" id="PS51747"/>
    </source>
</evidence>
<keyword evidence="9" id="KW-1185">Reference proteome</keyword>
<dbReference type="Pfam" id="PF00383">
    <property type="entry name" value="dCMP_cyt_deam_1"/>
    <property type="match status" value="1"/>
</dbReference>
<evidence type="ECO:0000256" key="1">
    <source>
        <dbReference type="ARBA" id="ARBA00022694"/>
    </source>
</evidence>
<evidence type="ECO:0000313" key="9">
    <source>
        <dbReference type="Proteomes" id="UP000190027"/>
    </source>
</evidence>
<dbReference type="PANTHER" id="PTHR11079">
    <property type="entry name" value="CYTOSINE DEAMINASE FAMILY MEMBER"/>
    <property type="match status" value="1"/>
</dbReference>
<keyword evidence="3 6" id="KW-0378">Hydrolase</keyword>
<reference evidence="8 9" key="1">
    <citation type="submission" date="2017-02" db="EMBL/GenBank/DDBJ databases">
        <authorList>
            <person name="Peterson S.W."/>
        </authorList>
    </citation>
    <scope>NUCLEOTIDE SEQUENCE [LARGE SCALE GENOMIC DNA]</scope>
    <source>
        <strain evidence="8 9">DSM 16080</strain>
    </source>
</reference>
<dbReference type="RefSeq" id="WP_234990631.1">
    <property type="nucleotide sequence ID" value="NZ_FUYC01000003.1"/>
</dbReference>
<dbReference type="Gene3D" id="3.40.140.10">
    <property type="entry name" value="Cytidine Deaminase, domain 2"/>
    <property type="match status" value="1"/>
</dbReference>
<dbReference type="Proteomes" id="UP000190027">
    <property type="component" value="Unassembled WGS sequence"/>
</dbReference>
<comment type="function">
    <text evidence="6">Catalyzes the deamination of adenosine to inosine at the wobble position 34 of tRNA(Arg2).</text>
</comment>
<comment type="similarity">
    <text evidence="6">Belongs to the cytidine and deoxycytidylate deaminase family.</text>
</comment>
<dbReference type="InterPro" id="IPR016193">
    <property type="entry name" value="Cytidine_deaminase-like"/>
</dbReference>
<dbReference type="PROSITE" id="PS51747">
    <property type="entry name" value="CYT_DCMP_DEAMINASES_2"/>
    <property type="match status" value="1"/>
</dbReference>
<keyword evidence="4 6" id="KW-0862">Zinc</keyword>
<feature type="active site" description="Proton donor" evidence="6">
    <location>
        <position position="71"/>
    </location>
</feature>
<comment type="catalytic activity">
    <reaction evidence="5 6">
        <text>adenosine(34) in tRNA + H2O + H(+) = inosine(34) in tRNA + NH4(+)</text>
        <dbReference type="Rhea" id="RHEA:43168"/>
        <dbReference type="Rhea" id="RHEA-COMP:10373"/>
        <dbReference type="Rhea" id="RHEA-COMP:10374"/>
        <dbReference type="ChEBI" id="CHEBI:15377"/>
        <dbReference type="ChEBI" id="CHEBI:15378"/>
        <dbReference type="ChEBI" id="CHEBI:28938"/>
        <dbReference type="ChEBI" id="CHEBI:74411"/>
        <dbReference type="ChEBI" id="CHEBI:82852"/>
        <dbReference type="EC" id="3.5.4.33"/>
    </reaction>
</comment>
<dbReference type="AlphaFoldDB" id="A0A1T4WLU1"/>
<dbReference type="HAMAP" id="MF_00972">
    <property type="entry name" value="tRNA_aden_deaminase"/>
    <property type="match status" value="1"/>
</dbReference>
<evidence type="ECO:0000256" key="2">
    <source>
        <dbReference type="ARBA" id="ARBA00022723"/>
    </source>
</evidence>
<sequence>MARPDPCVPDQSSLPLTWVEMMDLALHQAFLAGASGEAPVGAVLLDPSTGTMLAQAHNAPIARNDPTAHAEILCLRNAAKRMGNYRVPGTIMAVTLEPCTMCVGALVHARVAGVVVGTPDPRTGALFTNLDGARLPWGNHKMWVVRDILSSHCSNILREFFRSRR</sequence>